<feature type="transmembrane region" description="Helical" evidence="1">
    <location>
        <begin position="20"/>
        <end position="48"/>
    </location>
</feature>
<organism evidence="3 4">
    <name type="scientific">Aureimonas populi</name>
    <dbReference type="NCBI Taxonomy" id="1701758"/>
    <lineage>
        <taxon>Bacteria</taxon>
        <taxon>Pseudomonadati</taxon>
        <taxon>Pseudomonadota</taxon>
        <taxon>Alphaproteobacteria</taxon>
        <taxon>Hyphomicrobiales</taxon>
        <taxon>Aurantimonadaceae</taxon>
        <taxon>Aureimonas</taxon>
    </lineage>
</organism>
<feature type="transmembrane region" description="Helical" evidence="1">
    <location>
        <begin position="257"/>
        <end position="279"/>
    </location>
</feature>
<feature type="transmembrane region" description="Helical" evidence="1">
    <location>
        <begin position="166"/>
        <end position="186"/>
    </location>
</feature>
<dbReference type="EMBL" id="JBHUIJ010000013">
    <property type="protein sequence ID" value="MFD2238020.1"/>
    <property type="molecule type" value="Genomic_DNA"/>
</dbReference>
<accession>A0ABW5CLF2</accession>
<evidence type="ECO:0000313" key="4">
    <source>
        <dbReference type="Proteomes" id="UP001597371"/>
    </source>
</evidence>
<sequence length="501" mass="51940">MTDTFLPVLAGFLANPLDLALLVGGTLVGLVLGAIPGISTTMALAILLPLTFAMEADTAILFLMAVFMSSVYGGSVSAILLKIPGTPASIVTQLDGYPMARAGRAGQALTYALVASTVGAILGLLALVVLTPVLADYATNFRSPEFAAVALFGVAMLAFASSGSTLVAGVIGFIGIVLGTVGFDPLTDAQRMTLDLPLLQSGLQLIPVIIGLFGLAEVLDNLLDHSGEPRARPGLGRIAVPLGDLLSRWKTILRGSAVGTFVGAIPATGSAVAVSIAYAQERRLSREPEAFGKGHPDGVLAPEAANSASVGGSLIPLMALGVPGDTITAVLMGALLIHGLAPGPLLFQNDPGFVSSVYASVLLSLVATLVLGFALIRAAVLVTQIPARLMYVFIAVFCLMGAFAIRNDMNDVYVMIAFGLVGLLFLRLGLPTAPLAFGLILGPILEENLRRSLMLSRGSWSIFLDRPIALALVLASLAIVLLPAFGWLRARLRDREVLAGR</sequence>
<dbReference type="PRINTS" id="PR00173">
    <property type="entry name" value="EDTRNSPORT"/>
</dbReference>
<feature type="transmembrane region" description="Helical" evidence="1">
    <location>
        <begin position="314"/>
        <end position="337"/>
    </location>
</feature>
<protein>
    <submittedName>
        <fullName evidence="3">Tripartite tricarboxylate transporter permease</fullName>
    </submittedName>
</protein>
<feature type="transmembrane region" description="Helical" evidence="1">
    <location>
        <begin position="412"/>
        <end position="445"/>
    </location>
</feature>
<feature type="transmembrane region" description="Helical" evidence="1">
    <location>
        <begin position="198"/>
        <end position="216"/>
    </location>
</feature>
<feature type="transmembrane region" description="Helical" evidence="1">
    <location>
        <begin position="357"/>
        <end position="376"/>
    </location>
</feature>
<feature type="domain" description="DUF112" evidence="2">
    <location>
        <begin position="19"/>
        <end position="435"/>
    </location>
</feature>
<keyword evidence="1" id="KW-1133">Transmembrane helix</keyword>
<dbReference type="PANTHER" id="PTHR35342">
    <property type="entry name" value="TRICARBOXYLIC TRANSPORT PROTEIN"/>
    <property type="match status" value="1"/>
</dbReference>
<evidence type="ECO:0000259" key="2">
    <source>
        <dbReference type="Pfam" id="PF01970"/>
    </source>
</evidence>
<dbReference type="Pfam" id="PF01970">
    <property type="entry name" value="TctA"/>
    <property type="match status" value="1"/>
</dbReference>
<keyword evidence="1" id="KW-0472">Membrane</keyword>
<keyword evidence="4" id="KW-1185">Reference proteome</keyword>
<evidence type="ECO:0000256" key="1">
    <source>
        <dbReference type="SAM" id="Phobius"/>
    </source>
</evidence>
<comment type="caution">
    <text evidence="3">The sequence shown here is derived from an EMBL/GenBank/DDBJ whole genome shotgun (WGS) entry which is preliminary data.</text>
</comment>
<keyword evidence="1" id="KW-0812">Transmembrane</keyword>
<feature type="transmembrane region" description="Helical" evidence="1">
    <location>
        <begin position="466"/>
        <end position="488"/>
    </location>
</feature>
<gene>
    <name evidence="3" type="ORF">ACFSKQ_11180</name>
</gene>
<feature type="transmembrane region" description="Helical" evidence="1">
    <location>
        <begin position="388"/>
        <end position="406"/>
    </location>
</feature>
<dbReference type="InterPro" id="IPR002823">
    <property type="entry name" value="DUF112_TM"/>
</dbReference>
<dbReference type="RefSeq" id="WP_209739230.1">
    <property type="nucleotide sequence ID" value="NZ_CP072611.1"/>
</dbReference>
<feature type="transmembrane region" description="Helical" evidence="1">
    <location>
        <begin position="60"/>
        <end position="81"/>
    </location>
</feature>
<dbReference type="Proteomes" id="UP001597371">
    <property type="component" value="Unassembled WGS sequence"/>
</dbReference>
<dbReference type="PANTHER" id="PTHR35342:SF5">
    <property type="entry name" value="TRICARBOXYLIC TRANSPORT PROTEIN"/>
    <property type="match status" value="1"/>
</dbReference>
<name>A0ABW5CLF2_9HYPH</name>
<evidence type="ECO:0000313" key="3">
    <source>
        <dbReference type="EMBL" id="MFD2238020.1"/>
    </source>
</evidence>
<reference evidence="4" key="1">
    <citation type="journal article" date="2019" name="Int. J. Syst. Evol. Microbiol.">
        <title>The Global Catalogue of Microorganisms (GCM) 10K type strain sequencing project: providing services to taxonomists for standard genome sequencing and annotation.</title>
        <authorList>
            <consortium name="The Broad Institute Genomics Platform"/>
            <consortium name="The Broad Institute Genome Sequencing Center for Infectious Disease"/>
            <person name="Wu L."/>
            <person name="Ma J."/>
        </authorList>
    </citation>
    <scope>NUCLEOTIDE SEQUENCE [LARGE SCALE GENOMIC DNA]</scope>
    <source>
        <strain evidence="4">ZS-35-S2</strain>
    </source>
</reference>
<feature type="transmembrane region" description="Helical" evidence="1">
    <location>
        <begin position="108"/>
        <end position="131"/>
    </location>
</feature>
<proteinExistence type="predicted"/>